<feature type="domain" description="Glycolipid transfer protein" evidence="1">
    <location>
        <begin position="146"/>
        <end position="190"/>
    </location>
</feature>
<gene>
    <name evidence="2" type="ORF">OEZ85_013496</name>
</gene>
<name>A0ABY8UU73_TETOB</name>
<dbReference type="Pfam" id="PF08718">
    <property type="entry name" value="GLTP"/>
    <property type="match status" value="2"/>
</dbReference>
<dbReference type="InterPro" id="IPR014830">
    <property type="entry name" value="Glycolipid_transfer_prot_dom"/>
</dbReference>
<evidence type="ECO:0000259" key="1">
    <source>
        <dbReference type="Pfam" id="PF08718"/>
    </source>
</evidence>
<accession>A0ABY8UU73</accession>
<reference evidence="2 3" key="1">
    <citation type="submission" date="2023-05" db="EMBL/GenBank/DDBJ databases">
        <title>A 100% complete, gapless, phased diploid assembly of the Scenedesmus obliquus UTEX 3031 genome.</title>
        <authorList>
            <person name="Biondi T.C."/>
            <person name="Hanschen E.R."/>
            <person name="Kwon T."/>
            <person name="Eng W."/>
            <person name="Kruse C.P.S."/>
            <person name="Koehler S.I."/>
            <person name="Kunde Y."/>
            <person name="Gleasner C.D."/>
            <person name="You Mak K.T."/>
            <person name="Polle J."/>
            <person name="Hovde B.T."/>
            <person name="Starkenburg S.R."/>
        </authorList>
    </citation>
    <scope>NUCLEOTIDE SEQUENCE [LARGE SCALE GENOMIC DNA]</scope>
    <source>
        <strain evidence="2 3">DOE0152z</strain>
    </source>
</reference>
<organism evidence="2 3">
    <name type="scientific">Tetradesmus obliquus</name>
    <name type="common">Green alga</name>
    <name type="synonym">Acutodesmus obliquus</name>
    <dbReference type="NCBI Taxonomy" id="3088"/>
    <lineage>
        <taxon>Eukaryota</taxon>
        <taxon>Viridiplantae</taxon>
        <taxon>Chlorophyta</taxon>
        <taxon>core chlorophytes</taxon>
        <taxon>Chlorophyceae</taxon>
        <taxon>CS clade</taxon>
        <taxon>Sphaeropleales</taxon>
        <taxon>Scenedesmaceae</taxon>
        <taxon>Tetradesmus</taxon>
    </lineage>
</organism>
<sequence>MLATQLRNTSKSAPNIATREFVECCDTILPFFDHLGPVFHVARGEFQQKLDTLKSQSSDKPLLVDIVEADRRANRATVKNSATRNLHRLAAAILFVKLLFERLLSSAHAAAAEAAAATTTEDAAAGGAAAAAAATAAAAVAAEAHITLREAASCAYEAALAPFHTTIVKGVVRAGMLTLPSKEHFIASIGESEETAAERAREVVSACQEVHSSVSRLFDGIEMPASSVWLWPRS</sequence>
<dbReference type="PANTHER" id="PTHR10219">
    <property type="entry name" value="GLYCOLIPID TRANSFER PROTEIN-RELATED"/>
    <property type="match status" value="1"/>
</dbReference>
<dbReference type="InterPro" id="IPR036497">
    <property type="entry name" value="GLTP_sf"/>
</dbReference>
<dbReference type="Gene3D" id="1.10.3520.10">
    <property type="entry name" value="Glycolipid transfer protein"/>
    <property type="match status" value="1"/>
</dbReference>
<evidence type="ECO:0000313" key="3">
    <source>
        <dbReference type="Proteomes" id="UP001244341"/>
    </source>
</evidence>
<dbReference type="Proteomes" id="UP001244341">
    <property type="component" value="Chromosome 17b"/>
</dbReference>
<dbReference type="EMBL" id="CP126224">
    <property type="protein sequence ID" value="WIA23836.1"/>
    <property type="molecule type" value="Genomic_DNA"/>
</dbReference>
<proteinExistence type="predicted"/>
<evidence type="ECO:0000313" key="2">
    <source>
        <dbReference type="EMBL" id="WIA23836.1"/>
    </source>
</evidence>
<feature type="domain" description="Glycolipid transfer protein" evidence="1">
    <location>
        <begin position="16"/>
        <end position="109"/>
    </location>
</feature>
<keyword evidence="3" id="KW-1185">Reference proteome</keyword>
<dbReference type="PANTHER" id="PTHR10219:SF43">
    <property type="entry name" value="GLYCOLIPID TRANSFER PROTEIN DOMAIN-CONTAINING PROTEIN"/>
    <property type="match status" value="1"/>
</dbReference>
<dbReference type="SUPFAM" id="SSF110004">
    <property type="entry name" value="Glycolipid transfer protein, GLTP"/>
    <property type="match status" value="2"/>
</dbReference>
<protein>
    <recommendedName>
        <fullName evidence="1">Glycolipid transfer protein domain-containing protein</fullName>
    </recommendedName>
</protein>